<dbReference type="Pfam" id="PF03553">
    <property type="entry name" value="Na_H_antiporter"/>
    <property type="match status" value="1"/>
</dbReference>
<feature type="transmembrane region" description="Helical" evidence="6">
    <location>
        <begin position="402"/>
        <end position="420"/>
    </location>
</feature>
<organism evidence="9 10">
    <name type="scientific">Microbulbifer donghaiensis</name>
    <dbReference type="NCBI Taxonomy" id="494016"/>
    <lineage>
        <taxon>Bacteria</taxon>
        <taxon>Pseudomonadati</taxon>
        <taxon>Pseudomonadota</taxon>
        <taxon>Gammaproteobacteria</taxon>
        <taxon>Cellvibrionales</taxon>
        <taxon>Microbulbiferaceae</taxon>
        <taxon>Microbulbifer</taxon>
    </lineage>
</organism>
<keyword evidence="5 6" id="KW-0472">Membrane</keyword>
<evidence type="ECO:0000313" key="9">
    <source>
        <dbReference type="EMBL" id="SHF91650.1"/>
    </source>
</evidence>
<dbReference type="Proteomes" id="UP000184170">
    <property type="component" value="Unassembled WGS sequence"/>
</dbReference>
<dbReference type="PANTHER" id="PTHR43478:SF1">
    <property type="entry name" value="NA+_H+ ANTIPORTER NHAC-LIKE C-TERMINAL DOMAIN-CONTAINING PROTEIN"/>
    <property type="match status" value="1"/>
</dbReference>
<evidence type="ECO:0000256" key="1">
    <source>
        <dbReference type="ARBA" id="ARBA00004651"/>
    </source>
</evidence>
<feature type="domain" description="Na+/H+ antiporter NhaC-like C-terminal" evidence="8">
    <location>
        <begin position="186"/>
        <end position="512"/>
    </location>
</feature>
<feature type="transmembrane region" description="Helical" evidence="6">
    <location>
        <begin position="38"/>
        <end position="66"/>
    </location>
</feature>
<evidence type="ECO:0000313" key="10">
    <source>
        <dbReference type="Proteomes" id="UP000184170"/>
    </source>
</evidence>
<sequence>MSLGAGAWLLGLMALSSPGAWAQTVEAAHSGPVSLVPPLLAILLALILRQVLPALFAGVWVGAWAIEGGDWSAIFSGLFTGADKYVTAALADADHASIIIFSFVIGGTVGVISRNGGMLGVVAHIVRWASNARRAALATLAMGLAIFFDDYSNTLVVGNTMRPVTDRMKISRAKLAYIVDSTSAPVCCIALVTTWIGFEVGLIEDALQGAGATLEPYGVFLQSIAYSFYPLLALFFVVLVAVTGRDFGPMLVAERAARAGTAPRDTQAGEEPPLYDVIEPLPDRPVRAINAALPILTLVGGVIAGLWITGGGAVGKPVADILAAADSYRALMWAAVASSVVAAALSVGLRILTLEQTVNAWFAGARSMFYAMIILVLAWALAGVSAELGTARYLVESIGGDLSAALLPSLVFLLAAITAFSTGTSWGTMGILMPLVVPLAWTMVGGDAGLAADEAHIFYASIASVLAGAIWGDHCSPISDTTILSSMASGCDHIEHVRTQLPYATLVAAVALLCGTLPAGFGVSPLLCLLLSALALYTLHRLLGRSGTGEKVTAAPAAEYATTGAVHAESGSET</sequence>
<comment type="subcellular location">
    <subcellularLocation>
        <location evidence="1">Cell membrane</location>
        <topology evidence="1">Multi-pass membrane protein</topology>
    </subcellularLocation>
</comment>
<dbReference type="AlphaFoldDB" id="A0A1M5FJE9"/>
<keyword evidence="2" id="KW-1003">Cell membrane</keyword>
<keyword evidence="10" id="KW-1185">Reference proteome</keyword>
<evidence type="ECO:0000259" key="8">
    <source>
        <dbReference type="Pfam" id="PF03553"/>
    </source>
</evidence>
<name>A0A1M5FJE9_9GAMM</name>
<feature type="transmembrane region" description="Helical" evidence="6">
    <location>
        <begin position="361"/>
        <end position="382"/>
    </location>
</feature>
<dbReference type="PANTHER" id="PTHR43478">
    <property type="entry name" value="NA+/H+ ANTIPORTER-RELATED"/>
    <property type="match status" value="1"/>
</dbReference>
<dbReference type="InterPro" id="IPR018461">
    <property type="entry name" value="Na/H_Antiport_NhaC-like_C"/>
</dbReference>
<evidence type="ECO:0000256" key="6">
    <source>
        <dbReference type="SAM" id="Phobius"/>
    </source>
</evidence>
<dbReference type="STRING" id="494016.SAMN04487965_2944"/>
<feature type="transmembrane region" description="Helical" evidence="6">
    <location>
        <begin position="427"/>
        <end position="444"/>
    </location>
</feature>
<proteinExistence type="predicted"/>
<evidence type="ECO:0000256" key="7">
    <source>
        <dbReference type="SAM" id="SignalP"/>
    </source>
</evidence>
<evidence type="ECO:0000256" key="4">
    <source>
        <dbReference type="ARBA" id="ARBA00022989"/>
    </source>
</evidence>
<keyword evidence="7" id="KW-0732">Signal</keyword>
<feature type="transmembrane region" description="Helical" evidence="6">
    <location>
        <begin position="218"/>
        <end position="242"/>
    </location>
</feature>
<evidence type="ECO:0000256" key="5">
    <source>
        <dbReference type="ARBA" id="ARBA00023136"/>
    </source>
</evidence>
<dbReference type="GO" id="GO:0005886">
    <property type="term" value="C:plasma membrane"/>
    <property type="evidence" value="ECO:0007669"/>
    <property type="project" value="UniProtKB-SubCell"/>
</dbReference>
<protein>
    <submittedName>
        <fullName evidence="9">Transporter, NhaC family (TC 2.A.35)</fullName>
    </submittedName>
</protein>
<feature type="transmembrane region" description="Helical" evidence="6">
    <location>
        <begin position="330"/>
        <end position="349"/>
    </location>
</feature>
<feature type="chain" id="PRO_5011979536" evidence="7">
    <location>
        <begin position="23"/>
        <end position="574"/>
    </location>
</feature>
<feature type="signal peptide" evidence="7">
    <location>
        <begin position="1"/>
        <end position="22"/>
    </location>
</feature>
<feature type="transmembrane region" description="Helical" evidence="6">
    <location>
        <begin position="291"/>
        <end position="310"/>
    </location>
</feature>
<gene>
    <name evidence="9" type="ORF">SAMN04487965_2944</name>
</gene>
<accession>A0A1M5FJE9</accession>
<dbReference type="EMBL" id="FQVA01000004">
    <property type="protein sequence ID" value="SHF91650.1"/>
    <property type="molecule type" value="Genomic_DNA"/>
</dbReference>
<reference evidence="10" key="1">
    <citation type="submission" date="2016-11" db="EMBL/GenBank/DDBJ databases">
        <authorList>
            <person name="Varghese N."/>
            <person name="Submissions S."/>
        </authorList>
    </citation>
    <scope>NUCLEOTIDE SEQUENCE [LARGE SCALE GENOMIC DNA]</scope>
    <source>
        <strain evidence="10">CGMCC 1.7063</strain>
    </source>
</reference>
<feature type="transmembrane region" description="Helical" evidence="6">
    <location>
        <begin position="506"/>
        <end position="537"/>
    </location>
</feature>
<evidence type="ECO:0000256" key="2">
    <source>
        <dbReference type="ARBA" id="ARBA00022475"/>
    </source>
</evidence>
<keyword evidence="4 6" id="KW-1133">Transmembrane helix</keyword>
<evidence type="ECO:0000256" key="3">
    <source>
        <dbReference type="ARBA" id="ARBA00022692"/>
    </source>
</evidence>
<feature type="transmembrane region" description="Helical" evidence="6">
    <location>
        <begin position="175"/>
        <end position="198"/>
    </location>
</feature>
<keyword evidence="3 6" id="KW-0812">Transmembrane</keyword>